<dbReference type="KEGG" id="lbc:LACBIDRAFT_309051"/>
<organism evidence="2">
    <name type="scientific">Laccaria bicolor (strain S238N-H82 / ATCC MYA-4686)</name>
    <name type="common">Bicoloured deceiver</name>
    <name type="synonym">Laccaria laccata var. bicolor</name>
    <dbReference type="NCBI Taxonomy" id="486041"/>
    <lineage>
        <taxon>Eukaryota</taxon>
        <taxon>Fungi</taxon>
        <taxon>Dikarya</taxon>
        <taxon>Basidiomycota</taxon>
        <taxon>Agaricomycotina</taxon>
        <taxon>Agaricomycetes</taxon>
        <taxon>Agaricomycetidae</taxon>
        <taxon>Agaricales</taxon>
        <taxon>Agaricineae</taxon>
        <taxon>Hydnangiaceae</taxon>
        <taxon>Laccaria</taxon>
    </lineage>
</organism>
<dbReference type="InParanoid" id="B0CVE9"/>
<dbReference type="GeneID" id="6071564"/>
<dbReference type="AlphaFoldDB" id="B0CVE9"/>
<dbReference type="HOGENOM" id="CLU_155624_2_0_1"/>
<evidence type="ECO:0000313" key="2">
    <source>
        <dbReference type="Proteomes" id="UP000001194"/>
    </source>
</evidence>
<name>B0CVE9_LACBS</name>
<protein>
    <submittedName>
        <fullName evidence="1">Predicted protein</fullName>
    </submittedName>
</protein>
<dbReference type="EMBL" id="DS547093">
    <property type="protein sequence ID" value="EDR13319.1"/>
    <property type="molecule type" value="Genomic_DNA"/>
</dbReference>
<evidence type="ECO:0000313" key="1">
    <source>
        <dbReference type="EMBL" id="EDR13319.1"/>
    </source>
</evidence>
<proteinExistence type="predicted"/>
<dbReference type="RefSeq" id="XP_001875817.1">
    <property type="nucleotide sequence ID" value="XM_001875782.1"/>
</dbReference>
<reference evidence="1 2" key="1">
    <citation type="journal article" date="2008" name="Nature">
        <title>The genome of Laccaria bicolor provides insights into mycorrhizal symbiosis.</title>
        <authorList>
            <person name="Martin F."/>
            <person name="Aerts A."/>
            <person name="Ahren D."/>
            <person name="Brun A."/>
            <person name="Danchin E.G.J."/>
            <person name="Duchaussoy F."/>
            <person name="Gibon J."/>
            <person name="Kohler A."/>
            <person name="Lindquist E."/>
            <person name="Pereda V."/>
            <person name="Salamov A."/>
            <person name="Shapiro H.J."/>
            <person name="Wuyts J."/>
            <person name="Blaudez D."/>
            <person name="Buee M."/>
            <person name="Brokstein P."/>
            <person name="Canbaeck B."/>
            <person name="Cohen D."/>
            <person name="Courty P.E."/>
            <person name="Coutinho P.M."/>
            <person name="Delaruelle C."/>
            <person name="Detter J.C."/>
            <person name="Deveau A."/>
            <person name="DiFazio S."/>
            <person name="Duplessis S."/>
            <person name="Fraissinet-Tachet L."/>
            <person name="Lucic E."/>
            <person name="Frey-Klett P."/>
            <person name="Fourrey C."/>
            <person name="Feussner I."/>
            <person name="Gay G."/>
            <person name="Grimwood J."/>
            <person name="Hoegger P.J."/>
            <person name="Jain P."/>
            <person name="Kilaru S."/>
            <person name="Labbe J."/>
            <person name="Lin Y.C."/>
            <person name="Legue V."/>
            <person name="Le Tacon F."/>
            <person name="Marmeisse R."/>
            <person name="Melayah D."/>
            <person name="Montanini B."/>
            <person name="Muratet M."/>
            <person name="Nehls U."/>
            <person name="Niculita-Hirzel H."/>
            <person name="Oudot-Le Secq M.P."/>
            <person name="Peter M."/>
            <person name="Quesneville H."/>
            <person name="Rajashekar B."/>
            <person name="Reich M."/>
            <person name="Rouhier N."/>
            <person name="Schmutz J."/>
            <person name="Yin T."/>
            <person name="Chalot M."/>
            <person name="Henrissat B."/>
            <person name="Kuees U."/>
            <person name="Lucas S."/>
            <person name="Van de Peer Y."/>
            <person name="Podila G.K."/>
            <person name="Polle A."/>
            <person name="Pukkila P.J."/>
            <person name="Richardson P.M."/>
            <person name="Rouze P."/>
            <person name="Sanders I.R."/>
            <person name="Stajich J.E."/>
            <person name="Tunlid A."/>
            <person name="Tuskan G."/>
            <person name="Grigoriev I.V."/>
        </authorList>
    </citation>
    <scope>NUCLEOTIDE SEQUENCE [LARGE SCALE GENOMIC DNA]</scope>
    <source>
        <strain evidence="2">S238N-H82 / ATCC MYA-4686</strain>
    </source>
</reference>
<sequence>MLFLGSGKIEEKDLPHWIKMTSLILDEFKKERNSFAQDMRKVEGHISYMTDLWSDPNLDSFMAIMVHYMFRRKTGQLEYQCGLIDSIPAH</sequence>
<accession>B0CVE9</accession>
<gene>
    <name evidence="1" type="ORF">LACBIDRAFT_309051</name>
</gene>
<dbReference type="Proteomes" id="UP000001194">
    <property type="component" value="Unassembled WGS sequence"/>
</dbReference>
<keyword evidence="2" id="KW-1185">Reference proteome</keyword>
<dbReference type="OrthoDB" id="1607513at2759"/>